<dbReference type="Proteomes" id="UP000286773">
    <property type="component" value="Unassembled WGS sequence"/>
</dbReference>
<feature type="transmembrane region" description="Helical" evidence="10">
    <location>
        <begin position="18"/>
        <end position="35"/>
    </location>
</feature>
<gene>
    <name evidence="11" type="ORF">CBF27_03155</name>
</gene>
<keyword evidence="6 10" id="KW-1133">Transmembrane helix</keyword>
<sequence>MSQLLAALPFLTPYEKPFYFVLIAVTFIPSIIASLRGKRLLWYQNLLTVLFLWMGFAGPNISQGIALVAYLVWQTVVAQCYFRYRQTGNRAGWFYLSVVLSLLPMILIKLLPFVKEGQPFLYFLGYSYLTFKSVQVVMEIRDNLIKDFRWQHYLQFLIFFPTISSGPIDRYRRFVDELKKPPSKEDYVILLNKGVHAIFMGLLYKFIIGYILGKQLLPIAQDYALHHDMLLEGSIAYMYIYSLYLFFDFAGYSFFAVGTSYLLGYRTPMNFNKPFISHNIKEFWNRWHMSLSFWFRDYVYMRLMFTLLKKKVFKSRIVASNVGYFALFLIMGIWHGLTWYYVVYGLYHATLICLTDAWLRFKKKHQEKLPSNRLTHALAVVLTFHAVCFSLLIFSGYVDVLFKQLF</sequence>
<feature type="transmembrane region" description="Helical" evidence="10">
    <location>
        <begin position="341"/>
        <end position="361"/>
    </location>
</feature>
<keyword evidence="7 9" id="KW-0472">Membrane</keyword>
<feature type="transmembrane region" description="Helical" evidence="10">
    <location>
        <begin position="234"/>
        <end position="263"/>
    </location>
</feature>
<evidence type="ECO:0000256" key="1">
    <source>
        <dbReference type="ARBA" id="ARBA00004651"/>
    </source>
</evidence>
<organism evidence="11 12">
    <name type="scientific">Vagococcus acidifermentans</name>
    <dbReference type="NCBI Taxonomy" id="564710"/>
    <lineage>
        <taxon>Bacteria</taxon>
        <taxon>Bacillati</taxon>
        <taxon>Bacillota</taxon>
        <taxon>Bacilli</taxon>
        <taxon>Lactobacillales</taxon>
        <taxon>Enterococcaceae</taxon>
        <taxon>Vagococcus</taxon>
    </lineage>
</organism>
<accession>A0A430B0P5</accession>
<feature type="transmembrane region" description="Helical" evidence="10">
    <location>
        <begin position="373"/>
        <end position="398"/>
    </location>
</feature>
<feature type="transmembrane region" description="Helical" evidence="10">
    <location>
        <begin position="94"/>
        <end position="114"/>
    </location>
</feature>
<keyword evidence="5 10" id="KW-0812">Transmembrane</keyword>
<dbReference type="NCBIfam" id="TIGR04091">
    <property type="entry name" value="LTA_dltB"/>
    <property type="match status" value="1"/>
</dbReference>
<keyword evidence="3 9" id="KW-1003">Cell membrane</keyword>
<evidence type="ECO:0000313" key="12">
    <source>
        <dbReference type="Proteomes" id="UP000286773"/>
    </source>
</evidence>
<comment type="similarity">
    <text evidence="2 9">Belongs to the membrane-bound acyltransferase family.</text>
</comment>
<dbReference type="GO" id="GO:0016746">
    <property type="term" value="F:acyltransferase activity"/>
    <property type="evidence" value="ECO:0007669"/>
    <property type="project" value="UniProtKB-KW"/>
</dbReference>
<evidence type="ECO:0000256" key="2">
    <source>
        <dbReference type="ARBA" id="ARBA00010323"/>
    </source>
</evidence>
<dbReference type="RefSeq" id="WP_211334594.1">
    <property type="nucleotide sequence ID" value="NZ_NGKC01000002.1"/>
</dbReference>
<keyword evidence="8 9" id="KW-0012">Acyltransferase</keyword>
<keyword evidence="12" id="KW-1185">Reference proteome</keyword>
<comment type="caution">
    <text evidence="11">The sequence shown here is derived from an EMBL/GenBank/DDBJ whole genome shotgun (WGS) entry which is preliminary data.</text>
</comment>
<dbReference type="PIRSF" id="PIRSF016636">
    <property type="entry name" value="AlgI_DltB"/>
    <property type="match status" value="1"/>
</dbReference>
<dbReference type="EC" id="2.3.1.-" evidence="9"/>
<comment type="function">
    <text evidence="9">O-acyltransferase that catalyzes D-alanylation of both teichoic acid and lipoteichoic acid (LTA). D-alanylation of LTA plays an important role in modulating the properties of the cell wall in Gram-positive bacteria, influencing the net charge of the cell wall. Catalyzes D-alanylation from DltC carrier protein.</text>
</comment>
<reference evidence="11 12" key="1">
    <citation type="submission" date="2017-05" db="EMBL/GenBank/DDBJ databases">
        <title>Vagococcus spp. assemblies.</title>
        <authorList>
            <person name="Gulvik C.A."/>
        </authorList>
    </citation>
    <scope>NUCLEOTIDE SEQUENCE [LARGE SCALE GENOMIC DNA]</scope>
    <source>
        <strain evidence="11 12">LMG 24798</strain>
    </source>
</reference>
<dbReference type="PANTHER" id="PTHR13285:SF23">
    <property type="entry name" value="TEICHOIC ACID D-ALANYLTRANSFERASE"/>
    <property type="match status" value="1"/>
</dbReference>
<dbReference type="GO" id="GO:0070395">
    <property type="term" value="P:lipoteichoic acid biosynthetic process"/>
    <property type="evidence" value="ECO:0007669"/>
    <property type="project" value="UniProtKB-UniRule"/>
</dbReference>
<feature type="transmembrane region" description="Helical" evidence="10">
    <location>
        <begin position="188"/>
        <end position="213"/>
    </location>
</feature>
<proteinExistence type="inferred from homology"/>
<evidence type="ECO:0000256" key="5">
    <source>
        <dbReference type="ARBA" id="ARBA00022692"/>
    </source>
</evidence>
<keyword evidence="4 9" id="KW-0808">Transferase</keyword>
<dbReference type="AlphaFoldDB" id="A0A430B0P5"/>
<dbReference type="PIRSF" id="PIRSF500216">
    <property type="entry name" value="DltB"/>
    <property type="match status" value="1"/>
</dbReference>
<evidence type="ECO:0000313" key="11">
    <source>
        <dbReference type="EMBL" id="RSU13913.1"/>
    </source>
</evidence>
<name>A0A430B0P5_9ENTE</name>
<protein>
    <recommendedName>
        <fullName evidence="9">Teichoic acid D-alanyltransferase</fullName>
        <ecNumber evidence="9">2.3.1.-</ecNumber>
    </recommendedName>
</protein>
<dbReference type="InterPro" id="IPR004299">
    <property type="entry name" value="MBOAT_fam"/>
</dbReference>
<dbReference type="PANTHER" id="PTHR13285">
    <property type="entry name" value="ACYLTRANSFERASE"/>
    <property type="match status" value="1"/>
</dbReference>
<evidence type="ECO:0000256" key="10">
    <source>
        <dbReference type="SAM" id="Phobius"/>
    </source>
</evidence>
<dbReference type="GO" id="GO:0005886">
    <property type="term" value="C:plasma membrane"/>
    <property type="evidence" value="ECO:0007669"/>
    <property type="project" value="UniProtKB-SubCell"/>
</dbReference>
<evidence type="ECO:0000256" key="8">
    <source>
        <dbReference type="ARBA" id="ARBA00023315"/>
    </source>
</evidence>
<feature type="transmembrane region" description="Helical" evidence="10">
    <location>
        <begin position="317"/>
        <end position="335"/>
    </location>
</feature>
<evidence type="ECO:0000256" key="9">
    <source>
        <dbReference type="PIRNR" id="PIRNR016636"/>
    </source>
</evidence>
<evidence type="ECO:0000256" key="7">
    <source>
        <dbReference type="ARBA" id="ARBA00023136"/>
    </source>
</evidence>
<dbReference type="UniPathway" id="UPA00556"/>
<dbReference type="Pfam" id="PF03062">
    <property type="entry name" value="MBOAT"/>
    <property type="match status" value="1"/>
</dbReference>
<evidence type="ECO:0000256" key="4">
    <source>
        <dbReference type="ARBA" id="ARBA00022679"/>
    </source>
</evidence>
<comment type="subcellular location">
    <subcellularLocation>
        <location evidence="1">Cell membrane</location>
        <topology evidence="1">Multi-pass membrane protein</topology>
    </subcellularLocation>
</comment>
<dbReference type="InterPro" id="IPR024024">
    <property type="entry name" value="DltB"/>
</dbReference>
<evidence type="ECO:0000256" key="6">
    <source>
        <dbReference type="ARBA" id="ARBA00022989"/>
    </source>
</evidence>
<feature type="transmembrane region" description="Helical" evidence="10">
    <location>
        <begin position="150"/>
        <end position="168"/>
    </location>
</feature>
<dbReference type="InterPro" id="IPR051085">
    <property type="entry name" value="MB_O-acyltransferase"/>
</dbReference>
<dbReference type="InterPro" id="IPR024194">
    <property type="entry name" value="Ac/AlaTfrase_AlgI/DltB"/>
</dbReference>
<comment type="pathway">
    <text evidence="9">Cell wall biogenesis; lipoteichoic acid biosynthesis.</text>
</comment>
<dbReference type="EMBL" id="NGKC01000002">
    <property type="protein sequence ID" value="RSU13913.1"/>
    <property type="molecule type" value="Genomic_DNA"/>
</dbReference>
<evidence type="ECO:0000256" key="3">
    <source>
        <dbReference type="ARBA" id="ARBA00022475"/>
    </source>
</evidence>